<dbReference type="AlphaFoldDB" id="A0A3M6V347"/>
<evidence type="ECO:0000313" key="2">
    <source>
        <dbReference type="EMBL" id="RMX60335.1"/>
    </source>
</evidence>
<evidence type="ECO:0000313" key="3">
    <source>
        <dbReference type="Proteomes" id="UP000275408"/>
    </source>
</evidence>
<dbReference type="EMBL" id="RCHS01000190">
    <property type="protein sequence ID" value="RMX60335.1"/>
    <property type="molecule type" value="Genomic_DNA"/>
</dbReference>
<feature type="domain" description="Endonuclease/exonuclease/phosphatase" evidence="1">
    <location>
        <begin position="243"/>
        <end position="374"/>
    </location>
</feature>
<dbReference type="InterPro" id="IPR005135">
    <property type="entry name" value="Endo/exonuclease/phosphatase"/>
</dbReference>
<dbReference type="Proteomes" id="UP000275408">
    <property type="component" value="Unassembled WGS sequence"/>
</dbReference>
<dbReference type="PANTHER" id="PTHR46670:SF3">
    <property type="entry name" value="ENDONUCLEASE_EXONUCLEASE_PHOSPHATASE DOMAIN-CONTAINING PROTEIN"/>
    <property type="match status" value="1"/>
</dbReference>
<dbReference type="InterPro" id="IPR036691">
    <property type="entry name" value="Endo/exonu/phosph_ase_sf"/>
</dbReference>
<dbReference type="Gene3D" id="3.60.10.10">
    <property type="entry name" value="Endonuclease/exonuclease/phosphatase"/>
    <property type="match status" value="1"/>
</dbReference>
<accession>A0A3M6V347</accession>
<sequence length="557" mass="63709">MAVMGDVKAREISVQLEGFPRGRKRDLRTTFKFGNPGQLIILMNYFVAADVRFQRTVLPSVLYGILVWGSCSPALMDDLERAHIRASKLIFKLSRTSNADQLNKLKGWNNLSFFYNKRLLVEAYKSYYRCNTNVLNDLVVLKQSSHCLRKSMNIKFPSPKSEIGRLTFRHRAAIAWNSLPDSIKKSSSLECFKKRLRSSEDLINSIMILQIILGGNVHPQPGPNSKEKQNFQPRQNTKSREHFLLLQHTMEEHDFDIFTISETWLDSSVDSQVMRIPGFAFFHQDRGEHKSGGLAVYIKDTFRATLLKDVSGISDENFPQLWIKVQVRHCKSILICTVYRPPSTALTFSDSMSSSLLDMLLLGNDIIILGDLNCNILDETADSRTLKELCATFNLTQLTKLVVVGSAQLIKRLPPISLSLLGKTIPPVPFAKDLGLYIDQYLPYDVHFTKTASNCMNQLVHIRRIKHLLNKKTLLLLINSFVFSKLFYCSLVWGNTSKRNLHKLQLVQNFAARVVLRLWKFEHISLGRRSLGWLDVTEKILFNDLVLALKCVNRLFN</sequence>
<organism evidence="2 3">
    <name type="scientific">Pocillopora damicornis</name>
    <name type="common">Cauliflower coral</name>
    <name type="synonym">Millepora damicornis</name>
    <dbReference type="NCBI Taxonomy" id="46731"/>
    <lineage>
        <taxon>Eukaryota</taxon>
        <taxon>Metazoa</taxon>
        <taxon>Cnidaria</taxon>
        <taxon>Anthozoa</taxon>
        <taxon>Hexacorallia</taxon>
        <taxon>Scleractinia</taxon>
        <taxon>Astrocoeniina</taxon>
        <taxon>Pocilloporidae</taxon>
        <taxon>Pocillopora</taxon>
    </lineage>
</organism>
<evidence type="ECO:0000259" key="1">
    <source>
        <dbReference type="Pfam" id="PF03372"/>
    </source>
</evidence>
<protein>
    <recommendedName>
        <fullName evidence="1">Endonuclease/exonuclease/phosphatase domain-containing protein</fullName>
    </recommendedName>
</protein>
<keyword evidence="3" id="KW-1185">Reference proteome</keyword>
<dbReference type="Pfam" id="PF03372">
    <property type="entry name" value="Exo_endo_phos"/>
    <property type="match status" value="1"/>
</dbReference>
<dbReference type="GO" id="GO:0003824">
    <property type="term" value="F:catalytic activity"/>
    <property type="evidence" value="ECO:0007669"/>
    <property type="project" value="InterPro"/>
</dbReference>
<reference evidence="2 3" key="1">
    <citation type="journal article" date="2018" name="Sci. Rep.">
        <title>Comparative analysis of the Pocillopora damicornis genome highlights role of immune system in coral evolution.</title>
        <authorList>
            <person name="Cunning R."/>
            <person name="Bay R.A."/>
            <person name="Gillette P."/>
            <person name="Baker A.C."/>
            <person name="Traylor-Knowles N."/>
        </authorList>
    </citation>
    <scope>NUCLEOTIDE SEQUENCE [LARGE SCALE GENOMIC DNA]</scope>
    <source>
        <strain evidence="2">RSMAS</strain>
        <tissue evidence="2">Whole animal</tissue>
    </source>
</reference>
<gene>
    <name evidence="2" type="ORF">pdam_00024162</name>
</gene>
<dbReference type="PANTHER" id="PTHR46670">
    <property type="entry name" value="ENDO/EXONUCLEASE/PHOSPHATASE DOMAIN-CONTAINING PROTEIN"/>
    <property type="match status" value="1"/>
</dbReference>
<proteinExistence type="predicted"/>
<dbReference type="OrthoDB" id="5960351at2759"/>
<name>A0A3M6V347_POCDA</name>
<comment type="caution">
    <text evidence="2">The sequence shown here is derived from an EMBL/GenBank/DDBJ whole genome shotgun (WGS) entry which is preliminary data.</text>
</comment>
<dbReference type="SUPFAM" id="SSF56219">
    <property type="entry name" value="DNase I-like"/>
    <property type="match status" value="1"/>
</dbReference>